<dbReference type="EMBL" id="BAOS01000017">
    <property type="protein sequence ID" value="GAX61013.1"/>
    <property type="molecule type" value="Genomic_DNA"/>
</dbReference>
<dbReference type="InterPro" id="IPR022988">
    <property type="entry name" value="Ni_resp_reg_NikR"/>
</dbReference>
<dbReference type="SUPFAM" id="SSF55021">
    <property type="entry name" value="ACT-like"/>
    <property type="match status" value="1"/>
</dbReference>
<dbReference type="InterPro" id="IPR013321">
    <property type="entry name" value="Arc_rbn_hlx_hlx"/>
</dbReference>
<dbReference type="PANTHER" id="PTHR34719:SF2">
    <property type="entry name" value="NICKEL-RESPONSIVE REGULATOR"/>
    <property type="match status" value="1"/>
</dbReference>
<comment type="similarity">
    <text evidence="6">Belongs to the transcriptional regulatory CopG/NikR family.</text>
</comment>
<dbReference type="NCBIfam" id="NF002169">
    <property type="entry name" value="PRK01002.1"/>
    <property type="match status" value="1"/>
</dbReference>
<dbReference type="InterPro" id="IPR010985">
    <property type="entry name" value="Ribbon_hlx_hlx"/>
</dbReference>
<dbReference type="GO" id="GO:0003677">
    <property type="term" value="F:DNA binding"/>
    <property type="evidence" value="ECO:0007669"/>
    <property type="project" value="UniProtKB-KW"/>
</dbReference>
<dbReference type="NCBIfam" id="NF001884">
    <property type="entry name" value="PRK00630.1"/>
    <property type="match status" value="1"/>
</dbReference>
<dbReference type="InterPro" id="IPR050192">
    <property type="entry name" value="CopG/NikR_regulator"/>
</dbReference>
<dbReference type="GO" id="GO:0003700">
    <property type="term" value="F:DNA-binding transcription factor activity"/>
    <property type="evidence" value="ECO:0007669"/>
    <property type="project" value="UniProtKB-UniRule"/>
</dbReference>
<keyword evidence="3 6" id="KW-0805">Transcription regulation</keyword>
<dbReference type="OrthoDB" id="9806294at2"/>
<keyword evidence="1 6" id="KW-0533">Nickel</keyword>
<organism evidence="8 9">
    <name type="scientific">Candidatus Scalindua japonica</name>
    <dbReference type="NCBI Taxonomy" id="1284222"/>
    <lineage>
        <taxon>Bacteria</taxon>
        <taxon>Pseudomonadati</taxon>
        <taxon>Planctomycetota</taxon>
        <taxon>Candidatus Brocadiia</taxon>
        <taxon>Candidatus Brocadiales</taxon>
        <taxon>Candidatus Scalinduaceae</taxon>
        <taxon>Candidatus Scalindua</taxon>
    </lineage>
</organism>
<dbReference type="NCBIfam" id="NF002815">
    <property type="entry name" value="PRK02967.1"/>
    <property type="match status" value="1"/>
</dbReference>
<dbReference type="Proteomes" id="UP000218542">
    <property type="component" value="Unassembled WGS sequence"/>
</dbReference>
<keyword evidence="2 6" id="KW-0479">Metal-binding</keyword>
<dbReference type="PANTHER" id="PTHR34719">
    <property type="entry name" value="NICKEL-RESPONSIVE REGULATOR"/>
    <property type="match status" value="1"/>
</dbReference>
<dbReference type="Gene3D" id="1.10.1220.10">
    <property type="entry name" value="Met repressor-like"/>
    <property type="match status" value="1"/>
</dbReference>
<dbReference type="GO" id="GO:0010045">
    <property type="term" value="P:response to nickel cation"/>
    <property type="evidence" value="ECO:0007669"/>
    <property type="project" value="InterPro"/>
</dbReference>
<feature type="binding site" evidence="6">
    <location>
        <position position="92"/>
    </location>
    <ligand>
        <name>Ni(2+)</name>
        <dbReference type="ChEBI" id="CHEBI:49786"/>
    </ligand>
</feature>
<accession>A0A286TYN2</accession>
<feature type="binding site" evidence="6">
    <location>
        <position position="98"/>
    </location>
    <ligand>
        <name>Ni(2+)</name>
        <dbReference type="ChEBI" id="CHEBI:49786"/>
    </ligand>
</feature>
<evidence type="ECO:0000313" key="8">
    <source>
        <dbReference type="EMBL" id="GAX61013.1"/>
    </source>
</evidence>
<dbReference type="CDD" id="cd22231">
    <property type="entry name" value="RHH_NikR_HicB-like"/>
    <property type="match status" value="1"/>
</dbReference>
<dbReference type="InterPro" id="IPR027271">
    <property type="entry name" value="Acetolactate_synth/TF_NikR_C"/>
</dbReference>
<feature type="domain" description="Transcription factor NikR nickel binding C-terminal" evidence="7">
    <location>
        <begin position="56"/>
        <end position="132"/>
    </location>
</feature>
<dbReference type="InterPro" id="IPR045865">
    <property type="entry name" value="ACT-like_dom_sf"/>
</dbReference>
<proteinExistence type="inferred from homology"/>
<dbReference type="RefSeq" id="WP_096894407.1">
    <property type="nucleotide sequence ID" value="NZ_BAOS01000017.1"/>
</dbReference>
<dbReference type="AlphaFoldDB" id="A0A286TYN2"/>
<dbReference type="NCBIfam" id="NF003381">
    <property type="entry name" value="PRK04460.1"/>
    <property type="match status" value="1"/>
</dbReference>
<evidence type="ECO:0000256" key="2">
    <source>
        <dbReference type="ARBA" id="ARBA00022723"/>
    </source>
</evidence>
<dbReference type="InterPro" id="IPR014864">
    <property type="entry name" value="TF_NikR_Ni-bd_C"/>
</dbReference>
<dbReference type="GO" id="GO:0016151">
    <property type="term" value="F:nickel cation binding"/>
    <property type="evidence" value="ECO:0007669"/>
    <property type="project" value="UniProtKB-UniRule"/>
</dbReference>
<dbReference type="Gene3D" id="3.30.70.1150">
    <property type="entry name" value="ACT-like. Chain A, domain 2"/>
    <property type="match status" value="1"/>
</dbReference>
<protein>
    <recommendedName>
        <fullName evidence="6">Putative nickel-responsive regulator</fullName>
    </recommendedName>
</protein>
<evidence type="ECO:0000313" key="9">
    <source>
        <dbReference type="Proteomes" id="UP000218542"/>
    </source>
</evidence>
<comment type="cofactor">
    <cofactor evidence="6">
        <name>Ni(2+)</name>
        <dbReference type="ChEBI" id="CHEBI:49786"/>
    </cofactor>
    <text evidence="6">Binds 1 nickel ion per subunit.</text>
</comment>
<keyword evidence="4 6" id="KW-0238">DNA-binding</keyword>
<dbReference type="Pfam" id="PF08753">
    <property type="entry name" value="NikR_C"/>
    <property type="match status" value="1"/>
</dbReference>
<dbReference type="HAMAP" id="MF_00476">
    <property type="entry name" value="NikR"/>
    <property type="match status" value="1"/>
</dbReference>
<keyword evidence="5 6" id="KW-0804">Transcription</keyword>
<evidence type="ECO:0000256" key="4">
    <source>
        <dbReference type="ARBA" id="ARBA00023125"/>
    </source>
</evidence>
<evidence type="ECO:0000256" key="6">
    <source>
        <dbReference type="HAMAP-Rule" id="MF_00476"/>
    </source>
</evidence>
<name>A0A286TYN2_9BACT</name>
<reference evidence="9" key="1">
    <citation type="journal article" date="2017" name="Environ. Microbiol. Rep.">
        <title>Genetic Diversity of Marine Anaerobic Ammonium-Oxidizing Bacteria as Revealed by Genomic and Proteomic Analyses of 'Candidatus Scalindua japonica'.</title>
        <authorList>
            <person name="Oshiki M."/>
            <person name="Mizuto K."/>
            <person name="Kimura Z."/>
            <person name="Kindaichi T."/>
            <person name="Satoh H."/>
            <person name="Okabe S."/>
        </authorList>
    </citation>
    <scope>NUCLEOTIDE SEQUENCE [LARGE SCALE GENOMIC DNA]</scope>
    <source>
        <strain evidence="9">husup-a2</strain>
    </source>
</reference>
<evidence type="ECO:0000256" key="1">
    <source>
        <dbReference type="ARBA" id="ARBA00022596"/>
    </source>
</evidence>
<gene>
    <name evidence="8" type="ORF">SCALIN_C17_0046</name>
</gene>
<sequence>MDDLVRFGVSMDARLLKQFDKYISQKGYANRSEAIRDLIRGNLVEEEWKAGEGETVGTITIIYNHHKRELTDTLTNIQHKYHASMISTMHVHLDSHNCLEVLVVKGKAREIKIVADRLIGTKGVMHGKLTTTTLGKDFR</sequence>
<evidence type="ECO:0000256" key="3">
    <source>
        <dbReference type="ARBA" id="ARBA00023015"/>
    </source>
</evidence>
<feature type="binding site" evidence="6">
    <location>
        <position position="90"/>
    </location>
    <ligand>
        <name>Ni(2+)</name>
        <dbReference type="ChEBI" id="CHEBI:49786"/>
    </ligand>
</feature>
<dbReference type="SUPFAM" id="SSF47598">
    <property type="entry name" value="Ribbon-helix-helix"/>
    <property type="match status" value="1"/>
</dbReference>
<keyword evidence="9" id="KW-1185">Reference proteome</keyword>
<evidence type="ECO:0000259" key="7">
    <source>
        <dbReference type="Pfam" id="PF08753"/>
    </source>
</evidence>
<evidence type="ECO:0000256" key="5">
    <source>
        <dbReference type="ARBA" id="ARBA00023163"/>
    </source>
</evidence>
<comment type="function">
    <text evidence="6">Transcriptional regulator.</text>
</comment>
<feature type="binding site" evidence="6">
    <location>
        <position position="79"/>
    </location>
    <ligand>
        <name>Ni(2+)</name>
        <dbReference type="ChEBI" id="CHEBI:49786"/>
    </ligand>
</feature>
<comment type="caution">
    <text evidence="8">The sequence shown here is derived from an EMBL/GenBank/DDBJ whole genome shotgun (WGS) entry which is preliminary data.</text>
</comment>